<evidence type="ECO:0000313" key="2">
    <source>
        <dbReference type="EMBL" id="GFZ76009.1"/>
    </source>
</evidence>
<dbReference type="EMBL" id="BMIC01000001">
    <property type="protein sequence ID" value="GFZ76009.1"/>
    <property type="molecule type" value="Genomic_DNA"/>
</dbReference>
<gene>
    <name evidence="2" type="ORF">GCM10011531_00770</name>
</gene>
<evidence type="ECO:0000313" key="3">
    <source>
        <dbReference type="Proteomes" id="UP000598120"/>
    </source>
</evidence>
<evidence type="ECO:0000259" key="1">
    <source>
        <dbReference type="Pfam" id="PF01844"/>
    </source>
</evidence>
<dbReference type="Gene3D" id="1.10.30.50">
    <property type="match status" value="1"/>
</dbReference>
<keyword evidence="3" id="KW-1185">Reference proteome</keyword>
<dbReference type="GO" id="GO:0008270">
    <property type="term" value="F:zinc ion binding"/>
    <property type="evidence" value="ECO:0007669"/>
    <property type="project" value="InterPro"/>
</dbReference>
<dbReference type="Pfam" id="PF01844">
    <property type="entry name" value="HNH"/>
    <property type="match status" value="1"/>
</dbReference>
<protein>
    <recommendedName>
        <fullName evidence="1">HNH domain-containing protein</fullName>
    </recommendedName>
</protein>
<dbReference type="AlphaFoldDB" id="A0A8J2XEV3"/>
<dbReference type="RefSeq" id="WP_188604361.1">
    <property type="nucleotide sequence ID" value="NZ_BMIC01000001.1"/>
</dbReference>
<accession>A0A8J2XEV3</accession>
<organism evidence="2 3">
    <name type="scientific">Aquaticitalea lipolytica</name>
    <dbReference type="NCBI Taxonomy" id="1247562"/>
    <lineage>
        <taxon>Bacteria</taxon>
        <taxon>Pseudomonadati</taxon>
        <taxon>Bacteroidota</taxon>
        <taxon>Flavobacteriia</taxon>
        <taxon>Flavobacteriales</taxon>
        <taxon>Flavobacteriaceae</taxon>
        <taxon>Aquaticitalea</taxon>
    </lineage>
</organism>
<comment type="caution">
    <text evidence="2">The sequence shown here is derived from an EMBL/GenBank/DDBJ whole genome shotgun (WGS) entry which is preliminary data.</text>
</comment>
<dbReference type="Proteomes" id="UP000598120">
    <property type="component" value="Unassembled WGS sequence"/>
</dbReference>
<dbReference type="InterPro" id="IPR002711">
    <property type="entry name" value="HNH"/>
</dbReference>
<feature type="domain" description="HNH" evidence="1">
    <location>
        <begin position="139"/>
        <end position="195"/>
    </location>
</feature>
<dbReference type="GO" id="GO:0003676">
    <property type="term" value="F:nucleic acid binding"/>
    <property type="evidence" value="ECO:0007669"/>
    <property type="project" value="InterPro"/>
</dbReference>
<sequence length="338" mass="39631">MIKVNRIYPIDSKSTYKKISDLEDDFLSKFRKNKRPENLLSNFITTGNSRGFIHANAIQIEILNYLHNNFSKIIKGKPKKLKSFIDHFATNNWGEEIFHNDVTTAFGNELMYIFGYTERFRSNVDRGIWLANQLNIKTCPYCNAQNTILTNKQFGKQIAKFQFDHFFPKSEYPYLSLSLYNLIPSCANCNSTKSSKHLNLDKHYHPYVMNLADLAKFKLKYIPDPSILTLNNLYKQNLEIEFTNIHKDPLGLVNTHNELYHINGVYNRHNDVAEDLLKFAIVYTKELSKSHLKIKGLFKSKQEYYHFLLRNYPNQKDSLKRPLAKMTQDVAKQLKLIK</sequence>
<name>A0A8J2XEV3_9FLAO</name>
<reference evidence="2 3" key="1">
    <citation type="journal article" date="2014" name="Int. J. Syst. Evol. Microbiol.">
        <title>Complete genome sequence of Corynebacterium casei LMG S-19264T (=DSM 44701T), isolated from a smear-ripened cheese.</title>
        <authorList>
            <consortium name="US DOE Joint Genome Institute (JGI-PGF)"/>
            <person name="Walter F."/>
            <person name="Albersmeier A."/>
            <person name="Kalinowski J."/>
            <person name="Ruckert C."/>
        </authorList>
    </citation>
    <scope>NUCLEOTIDE SEQUENCE [LARGE SCALE GENOMIC DNA]</scope>
    <source>
        <strain evidence="2 3">CGMCC 1.15295</strain>
    </source>
</reference>
<dbReference type="GO" id="GO:0004519">
    <property type="term" value="F:endonuclease activity"/>
    <property type="evidence" value="ECO:0007669"/>
    <property type="project" value="InterPro"/>
</dbReference>
<proteinExistence type="predicted"/>